<organism evidence="1 2">
    <name type="scientific">Bauhinia variegata</name>
    <name type="common">Purple orchid tree</name>
    <name type="synonym">Phanera variegata</name>
    <dbReference type="NCBI Taxonomy" id="167791"/>
    <lineage>
        <taxon>Eukaryota</taxon>
        <taxon>Viridiplantae</taxon>
        <taxon>Streptophyta</taxon>
        <taxon>Embryophyta</taxon>
        <taxon>Tracheophyta</taxon>
        <taxon>Spermatophyta</taxon>
        <taxon>Magnoliopsida</taxon>
        <taxon>eudicotyledons</taxon>
        <taxon>Gunneridae</taxon>
        <taxon>Pentapetalae</taxon>
        <taxon>rosids</taxon>
        <taxon>fabids</taxon>
        <taxon>Fabales</taxon>
        <taxon>Fabaceae</taxon>
        <taxon>Cercidoideae</taxon>
        <taxon>Cercideae</taxon>
        <taxon>Bauhiniinae</taxon>
        <taxon>Bauhinia</taxon>
    </lineage>
</organism>
<reference evidence="1 2" key="1">
    <citation type="journal article" date="2022" name="DNA Res.">
        <title>Chromosomal-level genome assembly of the orchid tree Bauhinia variegata (Leguminosae; Cercidoideae) supports the allotetraploid origin hypothesis of Bauhinia.</title>
        <authorList>
            <person name="Zhong Y."/>
            <person name="Chen Y."/>
            <person name="Zheng D."/>
            <person name="Pang J."/>
            <person name="Liu Y."/>
            <person name="Luo S."/>
            <person name="Meng S."/>
            <person name="Qian L."/>
            <person name="Wei D."/>
            <person name="Dai S."/>
            <person name="Zhou R."/>
        </authorList>
    </citation>
    <scope>NUCLEOTIDE SEQUENCE [LARGE SCALE GENOMIC DNA]</scope>
    <source>
        <strain evidence="1">BV-YZ2020</strain>
    </source>
</reference>
<sequence>MIATASENNPTSLLHKLSENSRRVLFLVVGLSLAGGSLCCNKRVLNRSFEFASCPFYRQQFQTPSFVGFSLVRFRFKKKQEQKRRGL</sequence>
<comment type="caution">
    <text evidence="1">The sequence shown here is derived from an EMBL/GenBank/DDBJ whole genome shotgun (WGS) entry which is preliminary data.</text>
</comment>
<keyword evidence="2" id="KW-1185">Reference proteome</keyword>
<dbReference type="EMBL" id="CM039431">
    <property type="protein sequence ID" value="KAI4335938.1"/>
    <property type="molecule type" value="Genomic_DNA"/>
</dbReference>
<evidence type="ECO:0000313" key="1">
    <source>
        <dbReference type="EMBL" id="KAI4335938.1"/>
    </source>
</evidence>
<proteinExistence type="predicted"/>
<gene>
    <name evidence="1" type="ORF">L6164_014532</name>
</gene>
<protein>
    <submittedName>
        <fullName evidence="1">Uncharacterized protein</fullName>
    </submittedName>
</protein>
<dbReference type="Proteomes" id="UP000828941">
    <property type="component" value="Chromosome 6"/>
</dbReference>
<name>A0ACB9NHF9_BAUVA</name>
<accession>A0ACB9NHF9</accession>
<evidence type="ECO:0000313" key="2">
    <source>
        <dbReference type="Proteomes" id="UP000828941"/>
    </source>
</evidence>